<dbReference type="SUPFAM" id="SSF55961">
    <property type="entry name" value="Bet v1-like"/>
    <property type="match status" value="1"/>
</dbReference>
<comment type="caution">
    <text evidence="1">The sequence shown here is derived from an EMBL/GenBank/DDBJ whole genome shotgun (WGS) entry which is preliminary data.</text>
</comment>
<reference evidence="1" key="2">
    <citation type="submission" date="2020-09" db="EMBL/GenBank/DDBJ databases">
        <authorList>
            <person name="Sun Q."/>
            <person name="Zhou Y."/>
        </authorList>
    </citation>
    <scope>NUCLEOTIDE SEQUENCE</scope>
    <source>
        <strain evidence="1">CGMCC 1.16012</strain>
    </source>
</reference>
<dbReference type="EMBL" id="BMKN01000002">
    <property type="protein sequence ID" value="GGE57669.1"/>
    <property type="molecule type" value="Genomic_DNA"/>
</dbReference>
<evidence type="ECO:0000313" key="2">
    <source>
        <dbReference type="Proteomes" id="UP000606730"/>
    </source>
</evidence>
<dbReference type="OrthoDB" id="1364128at2"/>
<dbReference type="PANTHER" id="PTHR36166">
    <property type="entry name" value="CHROMOSOME 9, WHOLE GENOME SHOTGUN SEQUENCE"/>
    <property type="match status" value="1"/>
</dbReference>
<evidence type="ECO:0008006" key="3">
    <source>
        <dbReference type="Google" id="ProtNLM"/>
    </source>
</evidence>
<dbReference type="Proteomes" id="UP000606730">
    <property type="component" value="Unassembled WGS sequence"/>
</dbReference>
<dbReference type="InterPro" id="IPR023393">
    <property type="entry name" value="START-like_dom_sf"/>
</dbReference>
<reference evidence="1" key="1">
    <citation type="journal article" date="2014" name="Int. J. Syst. Evol. Microbiol.">
        <title>Complete genome sequence of Corynebacterium casei LMG S-19264T (=DSM 44701T), isolated from a smear-ripened cheese.</title>
        <authorList>
            <consortium name="US DOE Joint Genome Institute (JGI-PGF)"/>
            <person name="Walter F."/>
            <person name="Albersmeier A."/>
            <person name="Kalinowski J."/>
            <person name="Ruckert C."/>
        </authorList>
    </citation>
    <scope>NUCLEOTIDE SEQUENCE</scope>
    <source>
        <strain evidence="1">CGMCC 1.16012</strain>
    </source>
</reference>
<dbReference type="PANTHER" id="PTHR36166:SF1">
    <property type="entry name" value="SRPBCC DOMAIN-CONTAINING PROTEIN"/>
    <property type="match status" value="1"/>
</dbReference>
<dbReference type="Gene3D" id="3.30.530.20">
    <property type="match status" value="1"/>
</dbReference>
<keyword evidence="2" id="KW-1185">Reference proteome</keyword>
<protein>
    <recommendedName>
        <fullName evidence="3">SRPBCC domain-containing protein</fullName>
    </recommendedName>
</protein>
<gene>
    <name evidence="1" type="ORF">GCM10011517_26800</name>
</gene>
<dbReference type="CDD" id="cd07822">
    <property type="entry name" value="SRPBCC_4"/>
    <property type="match status" value="1"/>
</dbReference>
<dbReference type="AlphaFoldDB" id="A0A917EKL5"/>
<dbReference type="InterPro" id="IPR019587">
    <property type="entry name" value="Polyketide_cyclase/dehydratase"/>
</dbReference>
<dbReference type="RefSeq" id="WP_095594558.1">
    <property type="nucleotide sequence ID" value="NZ_BMKN01000002.1"/>
</dbReference>
<sequence>MTITALTTAAAALIAGTFALGLIAPKQLKTEVVIDAPPSAVWQTLMQTQDYADWNPFICDLSGELAVGNKISATIRLPESNPMTFSPTILASDPQKELRWVGKLGVNGIFDGEHYFTLEPRADGTTLLKHGETFRGLLAYPLMALIGAKTKAGFDAMNSALKQRVEAKA</sequence>
<proteinExistence type="predicted"/>
<name>A0A917EKL5_9RHOB</name>
<dbReference type="Pfam" id="PF10604">
    <property type="entry name" value="Polyketide_cyc2"/>
    <property type="match status" value="1"/>
</dbReference>
<accession>A0A917EKL5</accession>
<evidence type="ECO:0000313" key="1">
    <source>
        <dbReference type="EMBL" id="GGE57669.1"/>
    </source>
</evidence>
<organism evidence="1 2">
    <name type="scientific">Actibacterium pelagium</name>
    <dbReference type="NCBI Taxonomy" id="2029103"/>
    <lineage>
        <taxon>Bacteria</taxon>
        <taxon>Pseudomonadati</taxon>
        <taxon>Pseudomonadota</taxon>
        <taxon>Alphaproteobacteria</taxon>
        <taxon>Rhodobacterales</taxon>
        <taxon>Roseobacteraceae</taxon>
        <taxon>Actibacterium</taxon>
    </lineage>
</organism>